<sequence length="346" mass="38624">MLHDNTTPLAAIGFEQWKPDGTRMAVIAARGSFEIDSGMIRYAGAQDLVLADEYEGDPHRTPMVRCSDLIPFKPAADVTVLGAFQAPEPVPDLRAGLRVRTVEKHLRATGPSHWFHQGHWQRSTPEPVTHVALDWRLAAGGRLIGEPEGAVDPRNPIGAGVVHPDYTSEKITLPAPQIFSEAHPIGPDPTRPSKPEGFGPVSPWWQARARYAGTYDKLWEEQHHPLLPRDFDYRFYQIAPPGLQVPGYLHPGDRVQAYGLLPGAAMLDFMLPDLAPFAKFSFTDGREVVAQLHLDGLHIDLREGVRFDLTWRAWAPICPRFWRIDLDLGRYDEVAAMGLAAQHRRA</sequence>
<feature type="domain" description="DUF2169" evidence="1">
    <location>
        <begin position="21"/>
        <end position="312"/>
    </location>
</feature>
<dbReference type="Proteomes" id="UP000186221">
    <property type="component" value="Unassembled WGS sequence"/>
</dbReference>
<evidence type="ECO:0000259" key="1">
    <source>
        <dbReference type="Pfam" id="PF09937"/>
    </source>
</evidence>
<protein>
    <recommendedName>
        <fullName evidence="1">DUF2169 domain-containing protein</fullName>
    </recommendedName>
</protein>
<name>A0A1N7QHF7_9RHOB</name>
<reference evidence="3" key="1">
    <citation type="submission" date="2017-01" db="EMBL/GenBank/DDBJ databases">
        <authorList>
            <person name="Varghese N."/>
            <person name="Submissions S."/>
        </authorList>
    </citation>
    <scope>NUCLEOTIDE SEQUENCE [LARGE SCALE GENOMIC DNA]</scope>
    <source>
        <strain evidence="3">DSM 19945</strain>
    </source>
</reference>
<keyword evidence="3" id="KW-1185">Reference proteome</keyword>
<proteinExistence type="predicted"/>
<accession>A0A1N7QHF7</accession>
<dbReference type="AlphaFoldDB" id="A0A1N7QHF7"/>
<dbReference type="EMBL" id="FTOG01000020">
    <property type="protein sequence ID" value="SIT22305.1"/>
    <property type="molecule type" value="Genomic_DNA"/>
</dbReference>
<gene>
    <name evidence="2" type="ORF">SAMN05421580_12012</name>
</gene>
<evidence type="ECO:0000313" key="2">
    <source>
        <dbReference type="EMBL" id="SIT22305.1"/>
    </source>
</evidence>
<organism evidence="2 3">
    <name type="scientific">Rhodobacter aestuarii</name>
    <dbReference type="NCBI Taxonomy" id="453582"/>
    <lineage>
        <taxon>Bacteria</taxon>
        <taxon>Pseudomonadati</taxon>
        <taxon>Pseudomonadota</taxon>
        <taxon>Alphaproteobacteria</taxon>
        <taxon>Rhodobacterales</taxon>
        <taxon>Rhodobacter group</taxon>
        <taxon>Rhodobacter</taxon>
    </lineage>
</organism>
<dbReference type="Pfam" id="PF09937">
    <property type="entry name" value="DUF2169"/>
    <property type="match status" value="1"/>
</dbReference>
<dbReference type="InterPro" id="IPR018683">
    <property type="entry name" value="DUF2169"/>
</dbReference>
<dbReference type="RefSeq" id="WP_076486490.1">
    <property type="nucleotide sequence ID" value="NZ_FTOG01000020.1"/>
</dbReference>
<dbReference type="OrthoDB" id="237820at2"/>
<evidence type="ECO:0000313" key="3">
    <source>
        <dbReference type="Proteomes" id="UP000186221"/>
    </source>
</evidence>
<dbReference type="STRING" id="453582.SAMN05421580_12012"/>